<accession>A0A225WFX5</accession>
<name>A0A225WFX5_9STRA</name>
<dbReference type="AlphaFoldDB" id="A0A225WFX5"/>
<proteinExistence type="predicted"/>
<gene>
    <name evidence="1" type="ORF">PHMEG_00010362</name>
</gene>
<dbReference type="Proteomes" id="UP000198211">
    <property type="component" value="Unassembled WGS sequence"/>
</dbReference>
<keyword evidence="2" id="KW-1185">Reference proteome</keyword>
<protein>
    <submittedName>
        <fullName evidence="1">Uncharacterized protein</fullName>
    </submittedName>
</protein>
<organism evidence="1 2">
    <name type="scientific">Phytophthora megakarya</name>
    <dbReference type="NCBI Taxonomy" id="4795"/>
    <lineage>
        <taxon>Eukaryota</taxon>
        <taxon>Sar</taxon>
        <taxon>Stramenopiles</taxon>
        <taxon>Oomycota</taxon>
        <taxon>Peronosporomycetes</taxon>
        <taxon>Peronosporales</taxon>
        <taxon>Peronosporaceae</taxon>
        <taxon>Phytophthora</taxon>
    </lineage>
</organism>
<sequence length="68" mass="7285">MSLCSGPMPKANRSTPFWLTADYRPVNGMTIPIAAYGFAGFNMSSGFSQLPLAKGSHNIMRFITDGGV</sequence>
<evidence type="ECO:0000313" key="2">
    <source>
        <dbReference type="Proteomes" id="UP000198211"/>
    </source>
</evidence>
<dbReference type="EMBL" id="NBNE01001029">
    <property type="protein sequence ID" value="OWZ15917.1"/>
    <property type="molecule type" value="Genomic_DNA"/>
</dbReference>
<reference evidence="2" key="1">
    <citation type="submission" date="2017-03" db="EMBL/GenBank/DDBJ databases">
        <title>Phytopthora megakarya and P. palmivora, two closely related causual agents of cacao black pod achieved similar genome size and gene model numbers by different mechanisms.</title>
        <authorList>
            <person name="Ali S."/>
            <person name="Shao J."/>
            <person name="Larry D.J."/>
            <person name="Kronmiller B."/>
            <person name="Shen D."/>
            <person name="Strem M.D."/>
            <person name="Melnick R.L."/>
            <person name="Guiltinan M.J."/>
            <person name="Tyler B.M."/>
            <person name="Meinhardt L.W."/>
            <person name="Bailey B.A."/>
        </authorList>
    </citation>
    <scope>NUCLEOTIDE SEQUENCE [LARGE SCALE GENOMIC DNA]</scope>
    <source>
        <strain evidence="2">zdho120</strain>
    </source>
</reference>
<evidence type="ECO:0000313" key="1">
    <source>
        <dbReference type="EMBL" id="OWZ15917.1"/>
    </source>
</evidence>
<comment type="caution">
    <text evidence="1">The sequence shown here is derived from an EMBL/GenBank/DDBJ whole genome shotgun (WGS) entry which is preliminary data.</text>
</comment>